<protein>
    <recommendedName>
        <fullName evidence="9">rRNA biogenesis protein RRP36</fullName>
    </recommendedName>
</protein>
<dbReference type="PANTHER" id="PTHR21738:SF0">
    <property type="entry name" value="RIBOSOMAL RNA PROCESSING PROTEIN 36 HOMOLOG"/>
    <property type="match status" value="1"/>
</dbReference>
<feature type="compositionally biased region" description="Acidic residues" evidence="10">
    <location>
        <begin position="62"/>
        <end position="76"/>
    </location>
</feature>
<feature type="region of interest" description="Disordered" evidence="10">
    <location>
        <begin position="306"/>
        <end position="340"/>
    </location>
</feature>
<evidence type="ECO:0000256" key="4">
    <source>
        <dbReference type="ARBA" id="ARBA00022552"/>
    </source>
</evidence>
<dbReference type="Pfam" id="PF06102">
    <property type="entry name" value="RRP36"/>
    <property type="match status" value="1"/>
</dbReference>
<feature type="compositionally biased region" description="Basic and acidic residues" evidence="10">
    <location>
        <begin position="306"/>
        <end position="332"/>
    </location>
</feature>
<keyword evidence="5" id="KW-0175">Coiled coil</keyword>
<dbReference type="GO" id="GO:0030686">
    <property type="term" value="C:90S preribosome"/>
    <property type="evidence" value="ECO:0007669"/>
    <property type="project" value="TreeGrafter"/>
</dbReference>
<organism evidence="11 12">
    <name type="scientific">Guyanagaster necrorhizus</name>
    <dbReference type="NCBI Taxonomy" id="856835"/>
    <lineage>
        <taxon>Eukaryota</taxon>
        <taxon>Fungi</taxon>
        <taxon>Dikarya</taxon>
        <taxon>Basidiomycota</taxon>
        <taxon>Agaricomycotina</taxon>
        <taxon>Agaricomycetes</taxon>
        <taxon>Agaricomycetidae</taxon>
        <taxon>Agaricales</taxon>
        <taxon>Marasmiineae</taxon>
        <taxon>Physalacriaceae</taxon>
        <taxon>Guyanagaster</taxon>
    </lineage>
</organism>
<evidence type="ECO:0000256" key="1">
    <source>
        <dbReference type="ARBA" id="ARBA00004604"/>
    </source>
</evidence>
<keyword evidence="7 9" id="KW-0687">Ribonucleoprotein</keyword>
<comment type="subunit">
    <text evidence="9">Associates with 90S and pre-40S pre-ribosomal particles.</text>
</comment>
<dbReference type="EMBL" id="MU250526">
    <property type="protein sequence ID" value="KAG7450561.1"/>
    <property type="molecule type" value="Genomic_DNA"/>
</dbReference>
<dbReference type="OrthoDB" id="448446at2759"/>
<feature type="region of interest" description="Disordered" evidence="10">
    <location>
        <begin position="182"/>
        <end position="223"/>
    </location>
</feature>
<proteinExistence type="inferred from homology"/>
<feature type="compositionally biased region" description="Basic residues" evidence="10">
    <location>
        <begin position="1"/>
        <end position="17"/>
    </location>
</feature>
<feature type="compositionally biased region" description="Basic and acidic residues" evidence="10">
    <location>
        <begin position="33"/>
        <end position="42"/>
    </location>
</feature>
<evidence type="ECO:0000256" key="3">
    <source>
        <dbReference type="ARBA" id="ARBA00022517"/>
    </source>
</evidence>
<evidence type="ECO:0000256" key="7">
    <source>
        <dbReference type="ARBA" id="ARBA00023274"/>
    </source>
</evidence>
<dbReference type="AlphaFoldDB" id="A0A9P8AWV5"/>
<comment type="similarity">
    <text evidence="2 9">Belongs to the RRP36 family.</text>
</comment>
<evidence type="ECO:0000256" key="6">
    <source>
        <dbReference type="ARBA" id="ARBA00023242"/>
    </source>
</evidence>
<comment type="function">
    <text evidence="8 9">Component of the 90S pre-ribosome involved in the maturation of rRNAs. Required for early cleavages of the pre-RNAs in the 40S ribosomal subunit maturation pathway.</text>
</comment>
<dbReference type="GO" id="GO:0000462">
    <property type="term" value="P:maturation of SSU-rRNA from tricistronic rRNA transcript (SSU-rRNA, 5.8S rRNA, LSU-rRNA)"/>
    <property type="evidence" value="ECO:0007669"/>
    <property type="project" value="TreeGrafter"/>
</dbReference>
<keyword evidence="12" id="KW-1185">Reference proteome</keyword>
<reference evidence="11" key="1">
    <citation type="submission" date="2020-11" db="EMBL/GenBank/DDBJ databases">
        <title>Adaptations for nitrogen fixation in a non-lichenized fungal sporocarp promotes dispersal by wood-feeding termites.</title>
        <authorList>
            <consortium name="DOE Joint Genome Institute"/>
            <person name="Koch R.A."/>
            <person name="Yoon G."/>
            <person name="Arayal U."/>
            <person name="Lail K."/>
            <person name="Amirebrahimi M."/>
            <person name="Labutti K."/>
            <person name="Lipzen A."/>
            <person name="Riley R."/>
            <person name="Barry K."/>
            <person name="Henrissat B."/>
            <person name="Grigoriev I.V."/>
            <person name="Herr J.R."/>
            <person name="Aime M.C."/>
        </authorList>
    </citation>
    <scope>NUCLEOTIDE SEQUENCE</scope>
    <source>
        <strain evidence="11">MCA 3950</strain>
    </source>
</reference>
<gene>
    <name evidence="11" type="ORF">BT62DRAFT_1072618</name>
</gene>
<feature type="compositionally biased region" description="Basic and acidic residues" evidence="10">
    <location>
        <begin position="364"/>
        <end position="393"/>
    </location>
</feature>
<dbReference type="InterPro" id="IPR009292">
    <property type="entry name" value="RRP36"/>
</dbReference>
<comment type="caution">
    <text evidence="11">The sequence shown here is derived from an EMBL/GenBank/DDBJ whole genome shotgun (WGS) entry which is preliminary data.</text>
</comment>
<keyword evidence="4 9" id="KW-0698">rRNA processing</keyword>
<evidence type="ECO:0000256" key="10">
    <source>
        <dbReference type="SAM" id="MobiDB-lite"/>
    </source>
</evidence>
<keyword evidence="3 9" id="KW-0690">Ribosome biogenesis</keyword>
<evidence type="ECO:0000313" key="12">
    <source>
        <dbReference type="Proteomes" id="UP000812287"/>
    </source>
</evidence>
<dbReference type="PANTHER" id="PTHR21738">
    <property type="entry name" value="RIBOSOMAL RNA PROCESSING PROTEIN 36 HOMOLOG"/>
    <property type="match status" value="1"/>
</dbReference>
<evidence type="ECO:0000256" key="8">
    <source>
        <dbReference type="ARBA" id="ARBA00025053"/>
    </source>
</evidence>
<accession>A0A9P8AWV5</accession>
<dbReference type="Proteomes" id="UP000812287">
    <property type="component" value="Unassembled WGS sequence"/>
</dbReference>
<feature type="compositionally biased region" description="Acidic residues" evidence="10">
    <location>
        <begin position="83"/>
        <end position="94"/>
    </location>
</feature>
<dbReference type="RefSeq" id="XP_043044061.1">
    <property type="nucleotide sequence ID" value="XM_043178872.1"/>
</dbReference>
<dbReference type="GeneID" id="66101166"/>
<feature type="region of interest" description="Disordered" evidence="10">
    <location>
        <begin position="359"/>
        <end position="408"/>
    </location>
</feature>
<evidence type="ECO:0000256" key="9">
    <source>
        <dbReference type="RuleBase" id="RU368027"/>
    </source>
</evidence>
<feature type="region of interest" description="Disordered" evidence="10">
    <location>
        <begin position="1"/>
        <end position="114"/>
    </location>
</feature>
<keyword evidence="6 9" id="KW-0539">Nucleus</keyword>
<comment type="subcellular location">
    <subcellularLocation>
        <location evidence="1 9">Nucleus</location>
        <location evidence="1 9">Nucleolus</location>
    </subcellularLocation>
</comment>
<evidence type="ECO:0000313" key="11">
    <source>
        <dbReference type="EMBL" id="KAG7450561.1"/>
    </source>
</evidence>
<dbReference type="GO" id="GO:0005730">
    <property type="term" value="C:nucleolus"/>
    <property type="evidence" value="ECO:0007669"/>
    <property type="project" value="UniProtKB-SubCell"/>
</dbReference>
<sequence>MPRRSRPVSRLPPRRNRPSTTPPQVIAKVSPKRVRDTTEIRKSTGKTRNADEIIQNSQASSSEDDDSEEQDTDPEDESRGSNPEDESENDIEDADAPRAAQWVDDEWEDAMALPGPSKLRKEIQDSKCALCQRFALNNRLALDMSLLSMGSLRTAQRALVQVETISDSDSDEDGEVESAFKTLASKGKGRKQSDHERPKSAPRQNKHAPMEMTSKKPVTRRRTVVEVKTVQPRDPRFLPLSGEFSEEKYRHNYAFLTTAHKTEFQILRENLKRSRKLLASSPKHLRSDRENEVEKLELAVKRAESAISKDRREEVERGALDKLRKEEKEKQAQGKGSWWMKEADKKKLLMRARYDALAQSGGERAVKKAIEKKQKKIGQREKKSRPFREKRGASSEAVGRPNKRPRLG</sequence>
<evidence type="ECO:0000256" key="5">
    <source>
        <dbReference type="ARBA" id="ARBA00023054"/>
    </source>
</evidence>
<evidence type="ECO:0000256" key="2">
    <source>
        <dbReference type="ARBA" id="ARBA00009418"/>
    </source>
</evidence>
<name>A0A9P8AWV5_9AGAR</name>